<organism evidence="1 2">
    <name type="scientific">Rufibacter tibetensis</name>
    <dbReference type="NCBI Taxonomy" id="512763"/>
    <lineage>
        <taxon>Bacteria</taxon>
        <taxon>Pseudomonadati</taxon>
        <taxon>Bacteroidota</taxon>
        <taxon>Cytophagia</taxon>
        <taxon>Cytophagales</taxon>
        <taxon>Hymenobacteraceae</taxon>
        <taxon>Rufibacter</taxon>
    </lineage>
</organism>
<dbReference type="EMBL" id="CP012643">
    <property type="protein sequence ID" value="ALJ00794.1"/>
    <property type="molecule type" value="Genomic_DNA"/>
</dbReference>
<name>A0A0P0CTF8_9BACT</name>
<dbReference type="OrthoDB" id="1216843at2"/>
<dbReference type="AlphaFoldDB" id="A0A0P0CTF8"/>
<dbReference type="KEGG" id="rti:DC20_19660"/>
<sequence>MPKGIDFQQLRWHDVALCINRECNELSQEFKSFLKTRKLIMENFNYSDLATFQSFFDLRKKFNDILRNDISRLYTKKGLFSYYINQPTIRHNEYVLVYNYGREVNVVLGFGNWWGEHPCLFTRLWISHKKDKTGDFAKGVQEKMINDGWYLLDTDPNGYGVERRVRLIDFLQLEDNQRASIVNFFQQFILDLESVIPSHPTIFNLSAKPVLTEATETEI</sequence>
<evidence type="ECO:0000313" key="2">
    <source>
        <dbReference type="Proteomes" id="UP000061382"/>
    </source>
</evidence>
<accession>A0A0P0CTF8</accession>
<protein>
    <submittedName>
        <fullName evidence="1">Uncharacterized protein</fullName>
    </submittedName>
</protein>
<proteinExistence type="predicted"/>
<dbReference type="STRING" id="512763.DC20_19660"/>
<dbReference type="RefSeq" id="WP_062545406.1">
    <property type="nucleotide sequence ID" value="NZ_CP012643.1"/>
</dbReference>
<gene>
    <name evidence="1" type="ORF">DC20_19660</name>
</gene>
<reference evidence="1 2" key="1">
    <citation type="submission" date="2015-08" db="EMBL/GenBank/DDBJ databases">
        <title>Complete genome sequence of Rufibacter tibetensis strain 1351t, a radiation-resistant bacterium from tibet plateau.</title>
        <authorList>
            <person name="Dai J."/>
        </authorList>
    </citation>
    <scope>NUCLEOTIDE SEQUENCE [LARGE SCALE GENOMIC DNA]</scope>
    <source>
        <strain evidence="1 2">1351</strain>
    </source>
</reference>
<dbReference type="PATRIC" id="fig|512763.3.peg.4314"/>
<evidence type="ECO:0000313" key="1">
    <source>
        <dbReference type="EMBL" id="ALJ00794.1"/>
    </source>
</evidence>
<keyword evidence="2" id="KW-1185">Reference proteome</keyword>
<dbReference type="Proteomes" id="UP000061382">
    <property type="component" value="Chromosome"/>
</dbReference>